<name>A0A0B2A8P1_9MICO</name>
<dbReference type="STRING" id="1348253.LK09_00890"/>
<accession>A0A0B2A8P1</accession>
<proteinExistence type="predicted"/>
<evidence type="ECO:0000313" key="3">
    <source>
        <dbReference type="Proteomes" id="UP000031030"/>
    </source>
</evidence>
<feature type="compositionally biased region" description="Basic and acidic residues" evidence="1">
    <location>
        <begin position="72"/>
        <end position="95"/>
    </location>
</feature>
<evidence type="ECO:0000313" key="2">
    <source>
        <dbReference type="EMBL" id="KHK99918.1"/>
    </source>
</evidence>
<feature type="compositionally biased region" description="Basic and acidic residues" evidence="1">
    <location>
        <begin position="1"/>
        <end position="10"/>
    </location>
</feature>
<feature type="compositionally biased region" description="Basic and acidic residues" evidence="1">
    <location>
        <begin position="40"/>
        <end position="57"/>
    </location>
</feature>
<comment type="caution">
    <text evidence="2">The sequence shown here is derived from an EMBL/GenBank/DDBJ whole genome shotgun (WGS) entry which is preliminary data.</text>
</comment>
<reference evidence="2 3" key="1">
    <citation type="submission" date="2014-11" db="EMBL/GenBank/DDBJ databases">
        <title>Genome sequence of Microbacterium mangrovi MUSC 115(T).</title>
        <authorList>
            <person name="Lee L.-H."/>
        </authorList>
    </citation>
    <scope>NUCLEOTIDE SEQUENCE [LARGE SCALE GENOMIC DNA]</scope>
    <source>
        <strain evidence="2 3">MUSC 115</strain>
    </source>
</reference>
<gene>
    <name evidence="2" type="ORF">LK09_00890</name>
</gene>
<organism evidence="2 3">
    <name type="scientific">Microbacterium mangrovi</name>
    <dbReference type="NCBI Taxonomy" id="1348253"/>
    <lineage>
        <taxon>Bacteria</taxon>
        <taxon>Bacillati</taxon>
        <taxon>Actinomycetota</taxon>
        <taxon>Actinomycetes</taxon>
        <taxon>Micrococcales</taxon>
        <taxon>Microbacteriaceae</taxon>
        <taxon>Microbacterium</taxon>
    </lineage>
</organism>
<evidence type="ECO:0000256" key="1">
    <source>
        <dbReference type="SAM" id="MobiDB-lite"/>
    </source>
</evidence>
<keyword evidence="3" id="KW-1185">Reference proteome</keyword>
<feature type="region of interest" description="Disordered" evidence="1">
    <location>
        <begin position="1"/>
        <end position="95"/>
    </location>
</feature>
<sequence length="95" mass="10695">MMSESEHREEPEEQPTSAASDDEVRDHLVGKYTEVDGEGPEVRRVAGEYTRTERTTDEEAGVGDYVSTEENPQLHDPSERPGKYTRADHGEHHDG</sequence>
<dbReference type="EMBL" id="JTDK01000001">
    <property type="protein sequence ID" value="KHK99918.1"/>
    <property type="molecule type" value="Genomic_DNA"/>
</dbReference>
<dbReference type="AlphaFoldDB" id="A0A0B2A8P1"/>
<dbReference type="Proteomes" id="UP000031030">
    <property type="component" value="Unassembled WGS sequence"/>
</dbReference>
<protein>
    <submittedName>
        <fullName evidence="2">Uncharacterized protein</fullName>
    </submittedName>
</protein>